<evidence type="ECO:0000313" key="6">
    <source>
        <dbReference type="WBParaSite" id="ACRNAN_Path_309.g1187.t1"/>
    </source>
</evidence>
<dbReference type="Pfam" id="PF25144">
    <property type="entry name" value="Zn_ribbon_IFT122"/>
    <property type="match status" value="1"/>
</dbReference>
<keyword evidence="5" id="KW-1185">Reference proteome</keyword>
<dbReference type="AlphaFoldDB" id="A0A914C690"/>
<dbReference type="GO" id="GO:0061512">
    <property type="term" value="P:protein localization to cilium"/>
    <property type="evidence" value="ECO:0007669"/>
    <property type="project" value="TreeGrafter"/>
</dbReference>
<reference evidence="6" key="1">
    <citation type="submission" date="2022-11" db="UniProtKB">
        <authorList>
            <consortium name="WormBaseParasite"/>
        </authorList>
    </citation>
    <scope>IDENTIFICATION</scope>
</reference>
<dbReference type="GO" id="GO:0035721">
    <property type="term" value="P:intraciliary retrograde transport"/>
    <property type="evidence" value="ECO:0007669"/>
    <property type="project" value="TreeGrafter"/>
</dbReference>
<protein>
    <submittedName>
        <fullName evidence="6">Intraflagellar transport protein 122 homolog</fullName>
    </submittedName>
</protein>
<sequence>MKAKGELKELMLAHIYAYNKRFREAAVLFQEHGYEQRSLDMFTDLRMFDQAQELLSKASTETQRALLRKKADWAENSNDLRTAADMLIASGDFDKAITLMINNDWLDMIVNAMRKLDRSDVETLRKIGAYLVRKQEYTLATQLFTSINDIKSILNMHITAEQWDDAFAIAQRHPKFTKEVYLPYARWLAERDRFEEAQQAYHKAGHDAEAFHVLAQLTENAVNESRFKDAGYYNWLLGMQFLERAGDEPKLIPKYELAFRKADCYYAYEPVFKYMIEPFTSKTPDTLFNMARFLAFGDPVDKISKVSILYTLAKLGRNFGAYKTARTALEQLRLLRAPPQYESLIDIATVEIRAKPYTDAEEFMPMCYRCGTSNPIMGGNQCVHCDTPFVYSFATFEVLPLVEFHISDNLSEEEAIGLLQAEPPMHDDSNNPFKKLKKRQELKLNQDELLSLETSHVFICKWMPPLKTRFYYNMISEISIAKCPACHKTRFYYNMISEISIAKCPACHKMFHMDDFEMAVLQEGYCPFCRTKQEREDKSYLLDDEDEDHKTSTYSSSYI</sequence>
<evidence type="ECO:0000259" key="3">
    <source>
        <dbReference type="Pfam" id="PF25144"/>
    </source>
</evidence>
<feature type="domain" description="IFT122 zinc ribbon" evidence="3">
    <location>
        <begin position="361"/>
        <end position="402"/>
    </location>
</feature>
<dbReference type="Pfam" id="PF25143">
    <property type="entry name" value="Zn_ribbon_IFT122_C"/>
    <property type="match status" value="1"/>
</dbReference>
<dbReference type="GO" id="GO:1905515">
    <property type="term" value="P:non-motile cilium assembly"/>
    <property type="evidence" value="ECO:0007669"/>
    <property type="project" value="TreeGrafter"/>
</dbReference>
<dbReference type="Gene3D" id="1.25.40.470">
    <property type="match status" value="1"/>
</dbReference>
<name>A0A914C690_9BILA</name>
<dbReference type="PANTHER" id="PTHR12764">
    <property type="entry name" value="WD REPEAT DOMAIN-RELATED"/>
    <property type="match status" value="1"/>
</dbReference>
<organism evidence="5 6">
    <name type="scientific">Acrobeloides nanus</name>
    <dbReference type="NCBI Taxonomy" id="290746"/>
    <lineage>
        <taxon>Eukaryota</taxon>
        <taxon>Metazoa</taxon>
        <taxon>Ecdysozoa</taxon>
        <taxon>Nematoda</taxon>
        <taxon>Chromadorea</taxon>
        <taxon>Rhabditida</taxon>
        <taxon>Tylenchina</taxon>
        <taxon>Cephalobomorpha</taxon>
        <taxon>Cephaloboidea</taxon>
        <taxon>Cephalobidae</taxon>
        <taxon>Acrobeloides</taxon>
    </lineage>
</organism>
<dbReference type="InterPro" id="IPR056838">
    <property type="entry name" value="Zn_ribbon_IFT122"/>
</dbReference>
<dbReference type="Proteomes" id="UP000887540">
    <property type="component" value="Unplaced"/>
</dbReference>
<feature type="domain" description="Intraflagellar transport protein 122 homolog TPR" evidence="4">
    <location>
        <begin position="1"/>
        <end position="306"/>
    </location>
</feature>
<dbReference type="Pfam" id="PF25295">
    <property type="entry name" value="TPR_IFT122"/>
    <property type="match status" value="1"/>
</dbReference>
<dbReference type="InterPro" id="IPR057411">
    <property type="entry name" value="TPR_IFT122"/>
</dbReference>
<dbReference type="WBParaSite" id="ACRNAN_Path_309.g1187.t1">
    <property type="protein sequence ID" value="ACRNAN_Path_309.g1187.t1"/>
    <property type="gene ID" value="ACRNAN_Path_309.g1187"/>
</dbReference>
<dbReference type="PANTHER" id="PTHR12764:SF4">
    <property type="entry name" value="INTRAFLAGELLAR TRANSPORT PROTEIN 122 HOMOLOG"/>
    <property type="match status" value="1"/>
</dbReference>
<proteinExistence type="predicted"/>
<dbReference type="GO" id="GO:0097730">
    <property type="term" value="C:non-motile cilium"/>
    <property type="evidence" value="ECO:0007669"/>
    <property type="project" value="TreeGrafter"/>
</dbReference>
<dbReference type="GO" id="GO:0030991">
    <property type="term" value="C:intraciliary transport particle A"/>
    <property type="evidence" value="ECO:0007669"/>
    <property type="project" value="TreeGrafter"/>
</dbReference>
<keyword evidence="1" id="KW-0853">WD repeat</keyword>
<accession>A0A914C690</accession>
<dbReference type="InterPro" id="IPR039857">
    <property type="entry name" value="Ift122/121"/>
</dbReference>
<keyword evidence="2" id="KW-0677">Repeat</keyword>
<evidence type="ECO:0000256" key="2">
    <source>
        <dbReference type="ARBA" id="ARBA00022737"/>
    </source>
</evidence>
<evidence type="ECO:0000259" key="4">
    <source>
        <dbReference type="Pfam" id="PF25295"/>
    </source>
</evidence>
<evidence type="ECO:0000256" key="1">
    <source>
        <dbReference type="ARBA" id="ARBA00022574"/>
    </source>
</evidence>
<evidence type="ECO:0000313" key="5">
    <source>
        <dbReference type="Proteomes" id="UP000887540"/>
    </source>
</evidence>